<evidence type="ECO:0000313" key="4">
    <source>
        <dbReference type="Proteomes" id="UP000196355"/>
    </source>
</evidence>
<keyword evidence="1 2" id="KW-0732">Signal</keyword>
<keyword evidence="4" id="KW-1185">Reference proteome</keyword>
<dbReference type="EMBL" id="MVAG01000193">
    <property type="protein sequence ID" value="OVE53884.1"/>
    <property type="molecule type" value="Genomic_DNA"/>
</dbReference>
<evidence type="ECO:0000256" key="1">
    <source>
        <dbReference type="ARBA" id="ARBA00022729"/>
    </source>
</evidence>
<accession>A0A202BQY5</accession>
<sequence>MKKIFTVLIALSAMSSFNAQNLISNGNLETWTDPAAKPDGWFSMAGGAKETTSVHGGNNSAKISPVAVNTNGNLDYIDVAATGNTDYTVSYWVLDNDPNARARHWIQFRTASANISVTGSSFQPSTYTSDNANWVNVTATATSPATTEFLRLSLRVYAQNSVTTGAIYFDDIVLSPSGSLGTMNPEILKNSVKLSSTLVKNSFDIYLTGNAEVKIFSSSGQIFESKKIRDFATFDASQLPVGVNFVQINQNGNIIVKKIIKQ</sequence>
<dbReference type="InterPro" id="IPR008979">
    <property type="entry name" value="Galactose-bd-like_sf"/>
</dbReference>
<feature type="signal peptide" evidence="2">
    <location>
        <begin position="1"/>
        <end position="19"/>
    </location>
</feature>
<feature type="chain" id="PRO_5012781077" description="CBM-cenC domain-containing protein" evidence="2">
    <location>
        <begin position="20"/>
        <end position="262"/>
    </location>
</feature>
<dbReference type="RefSeq" id="WP_087712269.1">
    <property type="nucleotide sequence ID" value="NZ_MVAG01000193.1"/>
</dbReference>
<evidence type="ECO:0000256" key="2">
    <source>
        <dbReference type="SAM" id="SignalP"/>
    </source>
</evidence>
<name>A0A202BQY5_9FLAO</name>
<dbReference type="SUPFAM" id="SSF49785">
    <property type="entry name" value="Galactose-binding domain-like"/>
    <property type="match status" value="1"/>
</dbReference>
<dbReference type="Gene3D" id="2.60.120.260">
    <property type="entry name" value="Galactose-binding domain-like"/>
    <property type="match status" value="1"/>
</dbReference>
<evidence type="ECO:0000313" key="3">
    <source>
        <dbReference type="EMBL" id="OVE53884.1"/>
    </source>
</evidence>
<organism evidence="3 4">
    <name type="scientific">Chryseobacterium mucoviscidosis</name>
    <dbReference type="NCBI Taxonomy" id="1945581"/>
    <lineage>
        <taxon>Bacteria</taxon>
        <taxon>Pseudomonadati</taxon>
        <taxon>Bacteroidota</taxon>
        <taxon>Flavobacteriia</taxon>
        <taxon>Flavobacteriales</taxon>
        <taxon>Weeksellaceae</taxon>
        <taxon>Chryseobacterium group</taxon>
        <taxon>Chryseobacterium</taxon>
    </lineage>
</organism>
<comment type="caution">
    <text evidence="3">The sequence shown here is derived from an EMBL/GenBank/DDBJ whole genome shotgun (WGS) entry which is preliminary data.</text>
</comment>
<reference evidence="4" key="1">
    <citation type="submission" date="2017-02" db="EMBL/GenBank/DDBJ databases">
        <authorList>
            <person name="Tetz G."/>
            <person name="Tetz V."/>
        </authorList>
    </citation>
    <scope>NUCLEOTIDE SEQUENCE [LARGE SCALE GENOMIC DNA]</scope>
    <source>
        <strain evidence="4">VT16-26</strain>
    </source>
</reference>
<dbReference type="Proteomes" id="UP000196355">
    <property type="component" value="Unassembled WGS sequence"/>
</dbReference>
<dbReference type="NCBIfam" id="TIGR04183">
    <property type="entry name" value="Por_Secre_tail"/>
    <property type="match status" value="1"/>
</dbReference>
<protein>
    <recommendedName>
        <fullName evidence="5">CBM-cenC domain-containing protein</fullName>
    </recommendedName>
</protein>
<proteinExistence type="predicted"/>
<dbReference type="InterPro" id="IPR026444">
    <property type="entry name" value="Secre_tail"/>
</dbReference>
<dbReference type="AlphaFoldDB" id="A0A202BQY5"/>
<gene>
    <name evidence="3" type="ORF">B0E34_19825</name>
</gene>
<evidence type="ECO:0008006" key="5">
    <source>
        <dbReference type="Google" id="ProtNLM"/>
    </source>
</evidence>